<dbReference type="InterPro" id="IPR058769">
    <property type="entry name" value="MCMDC2_N"/>
</dbReference>
<gene>
    <name evidence="2" type="ORF">KUTeg_024114</name>
</gene>
<organism evidence="2 3">
    <name type="scientific">Tegillarca granosa</name>
    <name type="common">Malaysian cockle</name>
    <name type="synonym">Anadara granosa</name>
    <dbReference type="NCBI Taxonomy" id="220873"/>
    <lineage>
        <taxon>Eukaryota</taxon>
        <taxon>Metazoa</taxon>
        <taxon>Spiralia</taxon>
        <taxon>Lophotrochozoa</taxon>
        <taxon>Mollusca</taxon>
        <taxon>Bivalvia</taxon>
        <taxon>Autobranchia</taxon>
        <taxon>Pteriomorphia</taxon>
        <taxon>Arcoida</taxon>
        <taxon>Arcoidea</taxon>
        <taxon>Arcidae</taxon>
        <taxon>Tegillarca</taxon>
    </lineage>
</organism>
<evidence type="ECO:0000259" key="1">
    <source>
        <dbReference type="Pfam" id="PF26063"/>
    </source>
</evidence>
<reference evidence="2 3" key="1">
    <citation type="submission" date="2022-12" db="EMBL/GenBank/DDBJ databases">
        <title>Chromosome-level genome of Tegillarca granosa.</title>
        <authorList>
            <person name="Kim J."/>
        </authorList>
    </citation>
    <scope>NUCLEOTIDE SEQUENCE [LARGE SCALE GENOMIC DNA]</scope>
    <source>
        <strain evidence="2">Teg-2019</strain>
        <tissue evidence="2">Adductor muscle</tissue>
    </source>
</reference>
<dbReference type="Gene3D" id="3.40.50.300">
    <property type="entry name" value="P-loop containing nucleotide triphosphate hydrolases"/>
    <property type="match status" value="1"/>
</dbReference>
<dbReference type="PANTHER" id="PTHR11630">
    <property type="entry name" value="DNA REPLICATION LICENSING FACTOR MCM FAMILY MEMBER"/>
    <property type="match status" value="1"/>
</dbReference>
<protein>
    <recommendedName>
        <fullName evidence="1">MCMDC2 N-terminal domain-containing protein</fullName>
    </recommendedName>
</protein>
<evidence type="ECO:0000313" key="3">
    <source>
        <dbReference type="Proteomes" id="UP001217089"/>
    </source>
</evidence>
<sequence length="509" mass="57212">MEELNSKYRLIKSILEYIDTSENLIIIKETCEKYKRQRCFGLYIQVVSLGNDLLKSPSTVSLLFQEIIIELKLLSDDITLSQISVILRLSSLPAGLSMLEVKSCKNLSQLCDNYTGFVRLTGIIIGVTATSKYTQSTRYICQDTECEGNHGNHFIRVHTPGASESQTIRNDFKCVFCWKTLTEVKTCRTLADRVVADFIPDTVLSKALSSKGGQICFREQAIPVYVEGHSPLHILAVGQDTEILHKLLIYGQTYAHRSCTHTTGKHLSGKVTTDKYDRAPYFVEGGSFLLARNGICYFGDLGKYRKTTCDILQTVLGNNKILIDIGSKYTGGLPQQLDVQLQCNVWSYTNPTSQNKKPVAVDDVFTGCKTGDISKTFGFSMVQFVDCDDSTTNEEIALQCAYQHLKTAVQVTTSQSYNENIVTEEDFRQFITHCQSLTVRVTDEADRVIQGYYVASRKARSYSVLSVRPTQHFSVNEIEQTLGPQNDNSMQQFHIQLLRFCTSQSTSEE</sequence>
<dbReference type="InterPro" id="IPR031327">
    <property type="entry name" value="MCM"/>
</dbReference>
<feature type="domain" description="MCMDC2 N-terminal" evidence="1">
    <location>
        <begin position="12"/>
        <end position="92"/>
    </location>
</feature>
<dbReference type="Proteomes" id="UP001217089">
    <property type="component" value="Unassembled WGS sequence"/>
</dbReference>
<dbReference type="PANTHER" id="PTHR11630:SF75">
    <property type="entry name" value="MINICHROMOSOME MAINTENANCE DOMAIN-CONTAINING PROTEIN 2"/>
    <property type="match status" value="1"/>
</dbReference>
<name>A0ABQ9E2S3_TEGGR</name>
<keyword evidence="3" id="KW-1185">Reference proteome</keyword>
<comment type="caution">
    <text evidence="2">The sequence shown here is derived from an EMBL/GenBank/DDBJ whole genome shotgun (WGS) entry which is preliminary data.</text>
</comment>
<dbReference type="EMBL" id="JARBDR010000923">
    <property type="protein sequence ID" value="KAJ8297583.1"/>
    <property type="molecule type" value="Genomic_DNA"/>
</dbReference>
<evidence type="ECO:0000313" key="2">
    <source>
        <dbReference type="EMBL" id="KAJ8297583.1"/>
    </source>
</evidence>
<dbReference type="Pfam" id="PF26063">
    <property type="entry name" value="MCMDC2_N"/>
    <property type="match status" value="1"/>
</dbReference>
<accession>A0ABQ9E2S3</accession>
<proteinExistence type="predicted"/>
<dbReference type="InterPro" id="IPR027417">
    <property type="entry name" value="P-loop_NTPase"/>
</dbReference>